<dbReference type="InterPro" id="IPR013785">
    <property type="entry name" value="Aldolase_TIM"/>
</dbReference>
<evidence type="ECO:0000313" key="16">
    <source>
        <dbReference type="Proteomes" id="UP001141327"/>
    </source>
</evidence>
<keyword evidence="16" id="KW-1185">Reference proteome</keyword>
<dbReference type="CDD" id="cd02801">
    <property type="entry name" value="DUS_like_FMN"/>
    <property type="match status" value="1"/>
</dbReference>
<comment type="catalytic activity">
    <reaction evidence="10">
        <text>5,6-dihydrouridine(17) in tRNA + NAD(+) = uridine(17) in tRNA + NADH + H(+)</text>
        <dbReference type="Rhea" id="RHEA:53372"/>
        <dbReference type="Rhea" id="RHEA-COMP:13541"/>
        <dbReference type="Rhea" id="RHEA-COMP:13542"/>
        <dbReference type="ChEBI" id="CHEBI:15378"/>
        <dbReference type="ChEBI" id="CHEBI:57540"/>
        <dbReference type="ChEBI" id="CHEBI:57945"/>
        <dbReference type="ChEBI" id="CHEBI:65315"/>
        <dbReference type="ChEBI" id="CHEBI:74443"/>
        <dbReference type="EC" id="1.3.1.88"/>
    </reaction>
    <physiologicalReaction direction="right-to-left" evidence="10">
        <dbReference type="Rhea" id="RHEA:53374"/>
    </physiologicalReaction>
</comment>
<dbReference type="EMBL" id="JAPMOS010000034">
    <property type="protein sequence ID" value="KAJ4458116.1"/>
    <property type="molecule type" value="Genomic_DNA"/>
</dbReference>
<protein>
    <recommendedName>
        <fullName evidence="9">tRNA-dihydrouridine(16/17) synthase [NAD(P)(+)]</fullName>
        <ecNumber evidence="9">1.3.1.88</ecNumber>
    </recommendedName>
</protein>
<accession>A0ABQ8UJJ8</accession>
<dbReference type="SUPFAM" id="SSF51395">
    <property type="entry name" value="FMN-linked oxidoreductases"/>
    <property type="match status" value="1"/>
</dbReference>
<dbReference type="InterPro" id="IPR018517">
    <property type="entry name" value="tRNA_hU_synthase_CS"/>
</dbReference>
<evidence type="ECO:0000256" key="5">
    <source>
        <dbReference type="ARBA" id="ARBA00022857"/>
    </source>
</evidence>
<evidence type="ECO:0000256" key="3">
    <source>
        <dbReference type="ARBA" id="ARBA00022643"/>
    </source>
</evidence>
<organism evidence="15 16">
    <name type="scientific">Paratrimastix pyriformis</name>
    <dbReference type="NCBI Taxonomy" id="342808"/>
    <lineage>
        <taxon>Eukaryota</taxon>
        <taxon>Metamonada</taxon>
        <taxon>Preaxostyla</taxon>
        <taxon>Paratrimastigidae</taxon>
        <taxon>Paratrimastix</taxon>
    </lineage>
</organism>
<evidence type="ECO:0000256" key="13">
    <source>
        <dbReference type="ARBA" id="ARBA00049467"/>
    </source>
</evidence>
<evidence type="ECO:0000256" key="4">
    <source>
        <dbReference type="ARBA" id="ARBA00022694"/>
    </source>
</evidence>
<dbReference type="PANTHER" id="PTHR11082:SF5">
    <property type="entry name" value="TRNA-DIHYDROURIDINE(16_17) SYNTHASE [NAD(P)(+)]-LIKE"/>
    <property type="match status" value="1"/>
</dbReference>
<keyword evidence="2" id="KW-0285">Flavoprotein</keyword>
<comment type="similarity">
    <text evidence="8">Belongs to the Dus family. Dus1 subfamily.</text>
</comment>
<gene>
    <name evidence="15" type="ORF">PAPYR_6234</name>
</gene>
<dbReference type="PANTHER" id="PTHR11082">
    <property type="entry name" value="TRNA-DIHYDROURIDINE SYNTHASE"/>
    <property type="match status" value="1"/>
</dbReference>
<keyword evidence="4" id="KW-0819">tRNA processing</keyword>
<dbReference type="Gene3D" id="3.20.20.70">
    <property type="entry name" value="Aldolase class I"/>
    <property type="match status" value="1"/>
</dbReference>
<evidence type="ECO:0000256" key="2">
    <source>
        <dbReference type="ARBA" id="ARBA00022630"/>
    </source>
</evidence>
<name>A0ABQ8UJJ8_9EUKA</name>
<evidence type="ECO:0000256" key="6">
    <source>
        <dbReference type="ARBA" id="ARBA00023002"/>
    </source>
</evidence>
<sequence>MEPADAPLRPKLEGFDFWKSIGSPRYVLAPMVDTSELPFRLLCKRYGTELSYSPMLNQNTFVNAPADVRATLWSTCPEERPVFAQIAGDDPERMLQAAKLVENECDAVDVNLGCPQSIARRGNYGAFLQDQWDTVRKIITTLHQHLKVPVTAKFRKQFTLERSIGYAQLLVECGAQVICMHGRTRKQKGILLGVADWDTMRIVRDSIPTTPFISNGSIHNMDDARRCFEVTNCQAVMSGEPIRRNPALFSGRAVPGRQLAGEYLEICKQYPVPIHMIRDHVHRMMMPTFDIHYDLRQELFTAPTIPVLEERLAVLDRRIEVVHRSAAFLRGLMGV</sequence>
<dbReference type="InterPro" id="IPR035587">
    <property type="entry name" value="DUS-like_FMN-bd"/>
</dbReference>
<comment type="catalytic activity">
    <reaction evidence="11">
        <text>5,6-dihydrouridine(16) in tRNA + NADP(+) = uridine(16) in tRNA + NADPH + H(+)</text>
        <dbReference type="Rhea" id="RHEA:53376"/>
        <dbReference type="Rhea" id="RHEA-COMP:13543"/>
        <dbReference type="Rhea" id="RHEA-COMP:13544"/>
        <dbReference type="ChEBI" id="CHEBI:15378"/>
        <dbReference type="ChEBI" id="CHEBI:57783"/>
        <dbReference type="ChEBI" id="CHEBI:58349"/>
        <dbReference type="ChEBI" id="CHEBI:65315"/>
        <dbReference type="ChEBI" id="CHEBI:74443"/>
        <dbReference type="EC" id="1.3.1.88"/>
    </reaction>
    <physiologicalReaction direction="right-to-left" evidence="11">
        <dbReference type="Rhea" id="RHEA:53378"/>
    </physiologicalReaction>
</comment>
<keyword evidence="6" id="KW-0560">Oxidoreductase</keyword>
<evidence type="ECO:0000256" key="11">
    <source>
        <dbReference type="ARBA" id="ARBA00047652"/>
    </source>
</evidence>
<dbReference type="PROSITE" id="PS01136">
    <property type="entry name" value="UPF0034"/>
    <property type="match status" value="1"/>
</dbReference>
<comment type="caution">
    <text evidence="15">The sequence shown here is derived from an EMBL/GenBank/DDBJ whole genome shotgun (WGS) entry which is preliminary data.</text>
</comment>
<evidence type="ECO:0000256" key="12">
    <source>
        <dbReference type="ARBA" id="ARBA00048934"/>
    </source>
</evidence>
<proteinExistence type="inferred from homology"/>
<dbReference type="Proteomes" id="UP001141327">
    <property type="component" value="Unassembled WGS sequence"/>
</dbReference>
<evidence type="ECO:0000256" key="1">
    <source>
        <dbReference type="ARBA" id="ARBA00001917"/>
    </source>
</evidence>
<comment type="cofactor">
    <cofactor evidence="1">
        <name>FMN</name>
        <dbReference type="ChEBI" id="CHEBI:58210"/>
    </cofactor>
</comment>
<dbReference type="Pfam" id="PF01207">
    <property type="entry name" value="Dus"/>
    <property type="match status" value="1"/>
</dbReference>
<evidence type="ECO:0000313" key="15">
    <source>
        <dbReference type="EMBL" id="KAJ4458116.1"/>
    </source>
</evidence>
<evidence type="ECO:0000256" key="8">
    <source>
        <dbReference type="ARBA" id="ARBA00038313"/>
    </source>
</evidence>
<comment type="catalytic activity">
    <reaction evidence="13">
        <text>5,6-dihydrouridine(17) in tRNA + NADP(+) = uridine(17) in tRNA + NADPH + H(+)</text>
        <dbReference type="Rhea" id="RHEA:53368"/>
        <dbReference type="Rhea" id="RHEA-COMP:13541"/>
        <dbReference type="Rhea" id="RHEA-COMP:13542"/>
        <dbReference type="ChEBI" id="CHEBI:15378"/>
        <dbReference type="ChEBI" id="CHEBI:57783"/>
        <dbReference type="ChEBI" id="CHEBI:58349"/>
        <dbReference type="ChEBI" id="CHEBI:65315"/>
        <dbReference type="ChEBI" id="CHEBI:74443"/>
        <dbReference type="EC" id="1.3.1.88"/>
    </reaction>
    <physiologicalReaction direction="right-to-left" evidence="13">
        <dbReference type="Rhea" id="RHEA:53370"/>
    </physiologicalReaction>
</comment>
<reference evidence="15" key="1">
    <citation type="journal article" date="2022" name="bioRxiv">
        <title>Genomics of Preaxostyla Flagellates Illuminates Evolutionary Transitions and the Path Towards Mitochondrial Loss.</title>
        <authorList>
            <person name="Novak L.V.F."/>
            <person name="Treitli S.C."/>
            <person name="Pyrih J."/>
            <person name="Halakuc P."/>
            <person name="Pipaliya S.V."/>
            <person name="Vacek V."/>
            <person name="Brzon O."/>
            <person name="Soukal P."/>
            <person name="Eme L."/>
            <person name="Dacks J.B."/>
            <person name="Karnkowska A."/>
            <person name="Elias M."/>
            <person name="Hampl V."/>
        </authorList>
    </citation>
    <scope>NUCLEOTIDE SEQUENCE</scope>
    <source>
        <strain evidence="15">RCP-MX</strain>
    </source>
</reference>
<comment type="catalytic activity">
    <reaction evidence="12">
        <text>5,6-dihydrouridine(16) in tRNA + NAD(+) = uridine(16) in tRNA + NADH + H(+)</text>
        <dbReference type="Rhea" id="RHEA:53380"/>
        <dbReference type="Rhea" id="RHEA-COMP:13543"/>
        <dbReference type="Rhea" id="RHEA-COMP:13544"/>
        <dbReference type="ChEBI" id="CHEBI:15378"/>
        <dbReference type="ChEBI" id="CHEBI:57540"/>
        <dbReference type="ChEBI" id="CHEBI:57945"/>
        <dbReference type="ChEBI" id="CHEBI:65315"/>
        <dbReference type="ChEBI" id="CHEBI:74443"/>
        <dbReference type="EC" id="1.3.1.88"/>
    </reaction>
    <physiologicalReaction direction="right-to-left" evidence="12">
        <dbReference type="Rhea" id="RHEA:53382"/>
    </physiologicalReaction>
</comment>
<dbReference type="EC" id="1.3.1.88" evidence="9"/>
<keyword evidence="3" id="KW-0288">FMN</keyword>
<evidence type="ECO:0000256" key="9">
    <source>
        <dbReference type="ARBA" id="ARBA00038890"/>
    </source>
</evidence>
<evidence type="ECO:0000259" key="14">
    <source>
        <dbReference type="Pfam" id="PF01207"/>
    </source>
</evidence>
<evidence type="ECO:0000256" key="7">
    <source>
        <dbReference type="ARBA" id="ARBA00023027"/>
    </source>
</evidence>
<evidence type="ECO:0000256" key="10">
    <source>
        <dbReference type="ARBA" id="ARBA00047287"/>
    </source>
</evidence>
<keyword evidence="5" id="KW-0521">NADP</keyword>
<keyword evidence="7" id="KW-0520">NAD</keyword>
<feature type="domain" description="DUS-like FMN-binding" evidence="14">
    <location>
        <begin position="28"/>
        <end position="285"/>
    </location>
</feature>